<dbReference type="Proteomes" id="UP000660454">
    <property type="component" value="Unassembled WGS sequence"/>
</dbReference>
<evidence type="ECO:0000256" key="3">
    <source>
        <dbReference type="ARBA" id="ARBA00022989"/>
    </source>
</evidence>
<reference evidence="7 8" key="1">
    <citation type="submission" date="2021-01" db="EMBL/GenBank/DDBJ databases">
        <title>Whole genome shotgun sequence of Microbispora siamensis NBRC 104113.</title>
        <authorList>
            <person name="Komaki H."/>
            <person name="Tamura T."/>
        </authorList>
    </citation>
    <scope>NUCLEOTIDE SEQUENCE [LARGE SCALE GENOMIC DNA]</scope>
    <source>
        <strain evidence="7 8">NBRC 104113</strain>
    </source>
</reference>
<gene>
    <name evidence="7" type="ORF">Msi02_51010</name>
</gene>
<evidence type="ECO:0008006" key="9">
    <source>
        <dbReference type="Google" id="ProtNLM"/>
    </source>
</evidence>
<dbReference type="EMBL" id="BOOF01000030">
    <property type="protein sequence ID" value="GIH64284.1"/>
    <property type="molecule type" value="Genomic_DNA"/>
</dbReference>
<organism evidence="7 8">
    <name type="scientific">Microbispora siamensis</name>
    <dbReference type="NCBI Taxonomy" id="564413"/>
    <lineage>
        <taxon>Bacteria</taxon>
        <taxon>Bacillati</taxon>
        <taxon>Actinomycetota</taxon>
        <taxon>Actinomycetes</taxon>
        <taxon>Streptosporangiales</taxon>
        <taxon>Streptosporangiaceae</taxon>
        <taxon>Microbispora</taxon>
    </lineage>
</organism>
<feature type="transmembrane region" description="Helical" evidence="6">
    <location>
        <begin position="304"/>
        <end position="323"/>
    </location>
</feature>
<evidence type="ECO:0000313" key="8">
    <source>
        <dbReference type="Proteomes" id="UP000660454"/>
    </source>
</evidence>
<evidence type="ECO:0000256" key="4">
    <source>
        <dbReference type="ARBA" id="ARBA00023136"/>
    </source>
</evidence>
<feature type="transmembrane region" description="Helical" evidence="6">
    <location>
        <begin position="330"/>
        <end position="353"/>
    </location>
</feature>
<protein>
    <recommendedName>
        <fullName evidence="9">4-hydroxybenzoate polyprenyltransferase</fullName>
    </recommendedName>
</protein>
<evidence type="ECO:0000256" key="6">
    <source>
        <dbReference type="SAM" id="Phobius"/>
    </source>
</evidence>
<proteinExistence type="predicted"/>
<dbReference type="InterPro" id="IPR044878">
    <property type="entry name" value="UbiA_sf"/>
</dbReference>
<feature type="transmembrane region" description="Helical" evidence="6">
    <location>
        <begin position="236"/>
        <end position="256"/>
    </location>
</feature>
<feature type="transmembrane region" description="Helical" evidence="6">
    <location>
        <begin position="159"/>
        <end position="192"/>
    </location>
</feature>
<evidence type="ECO:0000256" key="1">
    <source>
        <dbReference type="ARBA" id="ARBA00004141"/>
    </source>
</evidence>
<evidence type="ECO:0000313" key="7">
    <source>
        <dbReference type="EMBL" id="GIH64284.1"/>
    </source>
</evidence>
<evidence type="ECO:0000256" key="2">
    <source>
        <dbReference type="ARBA" id="ARBA00022692"/>
    </source>
</evidence>
<keyword evidence="3 6" id="KW-1133">Transmembrane helix</keyword>
<feature type="transmembrane region" description="Helical" evidence="6">
    <location>
        <begin position="277"/>
        <end position="298"/>
    </location>
</feature>
<dbReference type="InterPro" id="IPR000537">
    <property type="entry name" value="UbiA_prenyltransferase"/>
</dbReference>
<keyword evidence="2 6" id="KW-0812">Transmembrane</keyword>
<accession>A0ABQ4GS76</accession>
<comment type="caution">
    <text evidence="7">The sequence shown here is derived from an EMBL/GenBank/DDBJ whole genome shotgun (WGS) entry which is preliminary data.</text>
</comment>
<evidence type="ECO:0000256" key="5">
    <source>
        <dbReference type="SAM" id="MobiDB-lite"/>
    </source>
</evidence>
<keyword evidence="4 6" id="KW-0472">Membrane</keyword>
<keyword evidence="8" id="KW-1185">Reference proteome</keyword>
<comment type="subcellular location">
    <subcellularLocation>
        <location evidence="1">Membrane</location>
        <topology evidence="1">Multi-pass membrane protein</topology>
    </subcellularLocation>
</comment>
<dbReference type="Pfam" id="PF01040">
    <property type="entry name" value="UbiA"/>
    <property type="match status" value="1"/>
</dbReference>
<feature type="region of interest" description="Disordered" evidence="5">
    <location>
        <begin position="39"/>
        <end position="62"/>
    </location>
</feature>
<name>A0ABQ4GS76_9ACTN</name>
<dbReference type="Gene3D" id="1.10.357.140">
    <property type="entry name" value="UbiA prenyltransferase"/>
    <property type="match status" value="1"/>
</dbReference>
<sequence>MICARGRPVTLGIVTGSGELPDDTAAGGGPGAAVPVRRARRADLASPDSAGSQAADGRPRAAGTVTRTVARMVARTAAGLARACHPGPAAAVTTLVTALVSVAGWGPAGTALTALAVLTGQLSVGWCNDVVDAARDAAGGRTAKPIVAGLVSARTVRAAAFAALAACVPLSLACGVVAGATHLFAVAAAWVYNLWLKGTAASWAPYAAGFGAVPVFVTAGTPGHALPVSLPAPLPAWWVVLAAALLGCAAHLANVLPDIETDVATGVRGWPQRLGAARVRVVLPLPLLAASVLLVVAPPGPAGPAGWLALAGVAACAAAGLLLGRRVPVAPFAAAVGAAGIDVLLLAATPGVITAG</sequence>